<keyword evidence="8" id="KW-0472">Membrane</keyword>
<organism evidence="10 11">
    <name type="scientific">Tetrapisispora phaffii (strain ATCC 24235 / CBS 4417 / NBRC 1672 / NRRL Y-8282 / UCD 70-5)</name>
    <name type="common">Yeast</name>
    <name type="synonym">Fabospora phaffii</name>
    <dbReference type="NCBI Taxonomy" id="1071381"/>
    <lineage>
        <taxon>Eukaryota</taxon>
        <taxon>Fungi</taxon>
        <taxon>Dikarya</taxon>
        <taxon>Ascomycota</taxon>
        <taxon>Saccharomycotina</taxon>
        <taxon>Saccharomycetes</taxon>
        <taxon>Saccharomycetales</taxon>
        <taxon>Saccharomycetaceae</taxon>
        <taxon>Tetrapisispora</taxon>
    </lineage>
</organism>
<dbReference type="EMBL" id="HE612867">
    <property type="protein sequence ID" value="CCE65439.1"/>
    <property type="molecule type" value="Genomic_DNA"/>
</dbReference>
<evidence type="ECO:0000256" key="8">
    <source>
        <dbReference type="ARBA" id="ARBA00023136"/>
    </source>
</evidence>
<dbReference type="GO" id="GO:0016020">
    <property type="term" value="C:membrane"/>
    <property type="evidence" value="ECO:0007669"/>
    <property type="project" value="UniProtKB-SubCell"/>
</dbReference>
<evidence type="ECO:0000313" key="11">
    <source>
        <dbReference type="Proteomes" id="UP000005666"/>
    </source>
</evidence>
<dbReference type="PANTHER" id="PTHR31392">
    <property type="entry name" value="ALPHA-1,3-MANNOSYLTRANSFERASE MNN1-RELATED"/>
    <property type="match status" value="1"/>
</dbReference>
<dbReference type="PANTHER" id="PTHR31392:SF1">
    <property type="entry name" value="ALPHA-1,3-MANNOSYLTRANSFERASE MNN1-RELATED"/>
    <property type="match status" value="1"/>
</dbReference>
<evidence type="ECO:0000256" key="5">
    <source>
        <dbReference type="ARBA" id="ARBA00022692"/>
    </source>
</evidence>
<evidence type="ECO:0000256" key="7">
    <source>
        <dbReference type="ARBA" id="ARBA00022989"/>
    </source>
</evidence>
<comment type="similarity">
    <text evidence="2">Belongs to the MNN1/MNT family.</text>
</comment>
<dbReference type="eggNOG" id="ENOG502RZ48">
    <property type="taxonomic scope" value="Eukaryota"/>
</dbReference>
<proteinExistence type="inferred from homology"/>
<dbReference type="GO" id="GO:0006493">
    <property type="term" value="P:protein O-linked glycosylation"/>
    <property type="evidence" value="ECO:0007669"/>
    <property type="project" value="EnsemblFungi"/>
</dbReference>
<dbReference type="HOGENOM" id="CLU_015387_1_0_1"/>
<evidence type="ECO:0000313" key="10">
    <source>
        <dbReference type="EMBL" id="CCE65439.1"/>
    </source>
</evidence>
<evidence type="ECO:0008006" key="12">
    <source>
        <dbReference type="Google" id="ProtNLM"/>
    </source>
</evidence>
<dbReference type="InterPro" id="IPR029044">
    <property type="entry name" value="Nucleotide-diphossugar_trans"/>
</dbReference>
<evidence type="ECO:0000256" key="1">
    <source>
        <dbReference type="ARBA" id="ARBA00004606"/>
    </source>
</evidence>
<keyword evidence="4" id="KW-0808">Transferase</keyword>
<keyword evidence="7" id="KW-1133">Transmembrane helix</keyword>
<evidence type="ECO:0000256" key="2">
    <source>
        <dbReference type="ARBA" id="ARBA00009105"/>
    </source>
</evidence>
<accession>G8BZW1</accession>
<dbReference type="InterPro" id="IPR022751">
    <property type="entry name" value="Alpha_mannosyltransferase"/>
</dbReference>
<dbReference type="GO" id="GO:0005794">
    <property type="term" value="C:Golgi apparatus"/>
    <property type="evidence" value="ECO:0007669"/>
    <property type="project" value="EnsemblFungi"/>
</dbReference>
<dbReference type="GeneID" id="11531724"/>
<dbReference type="GO" id="GO:0000033">
    <property type="term" value="F:alpha-1,3-mannosyltransferase activity"/>
    <property type="evidence" value="ECO:0007669"/>
    <property type="project" value="EnsemblFungi"/>
</dbReference>
<name>G8BZW1_TETPH</name>
<keyword evidence="11" id="KW-1185">Reference proteome</keyword>
<keyword evidence="5" id="KW-0812">Transmembrane</keyword>
<gene>
    <name evidence="10" type="primary">TPHA0L00820</name>
    <name evidence="10" type="ordered locus">TPHA_0L00820</name>
</gene>
<dbReference type="OMA" id="FFWLGQL"/>
<dbReference type="KEGG" id="tpf:TPHA_0L00820"/>
<comment type="subcellular location">
    <subcellularLocation>
        <location evidence="1">Membrane</location>
        <topology evidence="1">Single-pass type II membrane protein</topology>
    </subcellularLocation>
</comment>
<dbReference type="Proteomes" id="UP000005666">
    <property type="component" value="Chromosome 12"/>
</dbReference>
<keyword evidence="3" id="KW-0328">Glycosyltransferase</keyword>
<dbReference type="RefSeq" id="XP_003687873.1">
    <property type="nucleotide sequence ID" value="XM_003687825.1"/>
</dbReference>
<evidence type="ECO:0000256" key="6">
    <source>
        <dbReference type="ARBA" id="ARBA00022968"/>
    </source>
</evidence>
<evidence type="ECO:0000256" key="4">
    <source>
        <dbReference type="ARBA" id="ARBA00022679"/>
    </source>
</evidence>
<evidence type="ECO:0000256" key="9">
    <source>
        <dbReference type="ARBA" id="ARBA00023180"/>
    </source>
</evidence>
<protein>
    <recommendedName>
        <fullName evidence="12">Alpha-1,3-mannosyltransferase</fullName>
    </recommendedName>
</protein>
<keyword evidence="9" id="KW-0325">Glycoprotein</keyword>
<dbReference type="STRING" id="1071381.G8BZW1"/>
<keyword evidence="6" id="KW-0735">Signal-anchor</keyword>
<dbReference type="OrthoDB" id="430354at2759"/>
<dbReference type="Pfam" id="PF11051">
    <property type="entry name" value="Mannosyl_trans3"/>
    <property type="match status" value="1"/>
</dbReference>
<reference evidence="10 11" key="1">
    <citation type="journal article" date="2011" name="Proc. Natl. Acad. Sci. U.S.A.">
        <title>Evolutionary erosion of yeast sex chromosomes by mating-type switching accidents.</title>
        <authorList>
            <person name="Gordon J.L."/>
            <person name="Armisen D."/>
            <person name="Proux-Wera E."/>
            <person name="Oheigeartaigh S.S."/>
            <person name="Byrne K.P."/>
            <person name="Wolfe K.H."/>
        </authorList>
    </citation>
    <scope>NUCLEOTIDE SEQUENCE [LARGE SCALE GENOMIC DNA]</scope>
    <source>
        <strain evidence="11">ATCC 24235 / CBS 4417 / NBRC 1672 / NRRL Y-8282 / UCD 70-5</strain>
    </source>
</reference>
<evidence type="ECO:0000256" key="3">
    <source>
        <dbReference type="ARBA" id="ARBA00022676"/>
    </source>
</evidence>
<sequence>MDVCMVCFSLDEVSLSLLHLIDKPSNASSTIRMKRVVKYRLRKLVVIALSWYIIYRLVSRVFLHQDDDVNSGQKVVSLRDSLEFSPFTLIKKKQDYLKSKYGNDIDRLNRETFMDKSTNFIKFYNNKDYYFENVGEKLLINYWNESNIEEKCEYLFNSIYKIAPNWDNHKSTTFYGHDAIDNELLSLMVENLRIYDYCVMKNNVKPKNLQLEVNVLHDKLVGIDSDGNGVGSDKDDDSIKKAFDLQLRMFPFLNNATLGDLRTNYFYPSIFNVNENKTMELPRELLDFSPLEYNINFFANYKSILKDKGISMTMRSEDLMMFKKMINVLDFQNNTLPIQIITKGNNELTKENFINELQSFLQNNNSTQTVFIVNVETLLNKHYVENMLNFFYNKWVSIIFSTFKETIFLDVDSIPFVNLDEFYFQENNINNDYKNYKDTGMLMYKDRMLINEFTFGYCMDALKFVEPSLQESQLINSNILFNSTSPKIDDITSIENTNDREIYNIYNNFLTKIFAIISISGLVVINKDKKLFSLIFSLMMNLNGKLQRCVYGDKEFFWLGQLFAGERFTVNTHDGSIIGPLMVSIIDDPERKYELYQICSTQMAHGDLRSKNVIWTNGGLKTCKIENSAENDFNSDREYFQNRYNDVETLNNVYQSPLSIDALVIPETEIEPWLQLKECSKYVYCASARVPPTSESSDDKEDGKVGDIIKFDDITKNYYNDIAKLWAKEV</sequence>
<dbReference type="AlphaFoldDB" id="G8BZW1"/>
<dbReference type="SUPFAM" id="SSF53448">
    <property type="entry name" value="Nucleotide-diphospho-sugar transferases"/>
    <property type="match status" value="1"/>
</dbReference>